<protein>
    <recommendedName>
        <fullName evidence="3">Rpn family recombination-promoting nuclease/putative transposase</fullName>
    </recommendedName>
</protein>
<dbReference type="NCBIfam" id="TIGR01784">
    <property type="entry name" value="T_den_put_tspse"/>
    <property type="match status" value="1"/>
</dbReference>
<organism evidence="1 2">
    <name type="scientific">Sphingobacterium griseoflavum</name>
    <dbReference type="NCBI Taxonomy" id="1474952"/>
    <lineage>
        <taxon>Bacteria</taxon>
        <taxon>Pseudomonadati</taxon>
        <taxon>Bacteroidota</taxon>
        <taxon>Sphingobacteriia</taxon>
        <taxon>Sphingobacteriales</taxon>
        <taxon>Sphingobacteriaceae</taxon>
        <taxon>Sphingobacterium</taxon>
    </lineage>
</organism>
<dbReference type="RefSeq" id="WP_189626825.1">
    <property type="nucleotide sequence ID" value="NZ_BNAF01000008.1"/>
</dbReference>
<comment type="caution">
    <text evidence="1">The sequence shown here is derived from an EMBL/GenBank/DDBJ whole genome shotgun (WGS) entry which is preliminary data.</text>
</comment>
<reference evidence="2" key="1">
    <citation type="journal article" date="2019" name="Int. J. Syst. Evol. Microbiol.">
        <title>The Global Catalogue of Microorganisms (GCM) 10K type strain sequencing project: providing services to taxonomists for standard genome sequencing and annotation.</title>
        <authorList>
            <consortium name="The Broad Institute Genomics Platform"/>
            <consortium name="The Broad Institute Genome Sequencing Center for Infectious Disease"/>
            <person name="Wu L."/>
            <person name="Ma J."/>
        </authorList>
    </citation>
    <scope>NUCLEOTIDE SEQUENCE [LARGE SCALE GENOMIC DNA]</scope>
    <source>
        <strain evidence="2">CGMCC 1.12966</strain>
    </source>
</reference>
<accession>A0ABQ3HVP2</accession>
<dbReference type="PANTHER" id="PTHR41317:SF1">
    <property type="entry name" value="PD-(D_E)XK NUCLEASE FAMILY TRANSPOSASE"/>
    <property type="match status" value="1"/>
</dbReference>
<evidence type="ECO:0000313" key="2">
    <source>
        <dbReference type="Proteomes" id="UP000620550"/>
    </source>
</evidence>
<sequence>MDAHRYIDLTTDFGFKRIFGSEGNKPFLKAFLNELFQGRLQIADLQYGRNEHVGDTVEMGTVIFDLLCSTEAGEHFLIEVQRSTHLNLKRRMLYYGSKLIADSAPRGQRRDWDYAISAVYVVVLLDGFPIPGGGGGADYLQEICLCNRRTGEVFYEEMAYLYVELVKFVKQGADLQSDLDRWLYVLKNMSKLAGLPVHLRQPIFEQLFEIAAYTQLNKEERHMYDVSLKRKWDAAVVRKYQEQEQAKTREALKAAETALKAAEAAEEALVTGLKEAMDKGLIEGLEKGLEKGLEQGLEKGLEQGMEKGIEQGMEEGLEKGLKQGLEQGAHRKTIAIATTMQKNGLSAEDIAIYTGLSLADIEALSSSK</sequence>
<dbReference type="Proteomes" id="UP000620550">
    <property type="component" value="Unassembled WGS sequence"/>
</dbReference>
<evidence type="ECO:0008006" key="3">
    <source>
        <dbReference type="Google" id="ProtNLM"/>
    </source>
</evidence>
<dbReference type="InterPro" id="IPR010106">
    <property type="entry name" value="RpnA"/>
</dbReference>
<name>A0ABQ3HVP2_9SPHI</name>
<evidence type="ECO:0000313" key="1">
    <source>
        <dbReference type="EMBL" id="GHE39230.1"/>
    </source>
</evidence>
<gene>
    <name evidence="1" type="ORF">GCM10017764_23060</name>
</gene>
<dbReference type="Pfam" id="PF12784">
    <property type="entry name" value="PDDEXK_2"/>
    <property type="match status" value="1"/>
</dbReference>
<dbReference type="EMBL" id="BNAF01000008">
    <property type="protein sequence ID" value="GHE39230.1"/>
    <property type="molecule type" value="Genomic_DNA"/>
</dbReference>
<keyword evidence="2" id="KW-1185">Reference proteome</keyword>
<proteinExistence type="predicted"/>
<dbReference type="PANTHER" id="PTHR41317">
    <property type="entry name" value="PD-(D_E)XK NUCLEASE FAMILY TRANSPOSASE"/>
    <property type="match status" value="1"/>
</dbReference>